<evidence type="ECO:0000313" key="3">
    <source>
        <dbReference type="Proteomes" id="UP001066276"/>
    </source>
</evidence>
<keyword evidence="3" id="KW-1185">Reference proteome</keyword>
<accession>A0AAV7TGG8</accession>
<gene>
    <name evidence="2" type="ORF">NDU88_000697</name>
</gene>
<proteinExistence type="predicted"/>
<feature type="region of interest" description="Disordered" evidence="1">
    <location>
        <begin position="1"/>
        <end position="28"/>
    </location>
</feature>
<comment type="caution">
    <text evidence="2">The sequence shown here is derived from an EMBL/GenBank/DDBJ whole genome shotgun (WGS) entry which is preliminary data.</text>
</comment>
<name>A0AAV7TGG8_PLEWA</name>
<evidence type="ECO:0000256" key="1">
    <source>
        <dbReference type="SAM" id="MobiDB-lite"/>
    </source>
</evidence>
<sequence>MAIVPWSPAALTPEPWYPTSEPESTTDPRCPSLPDFRCDIHSCILEPTPCHDFFHSNLRTASLVADGLKFNVQAHKFKDLHDQATYTYLQQTVTVICIMSREQLPE</sequence>
<dbReference type="EMBL" id="JANPWB010000006">
    <property type="protein sequence ID" value="KAJ1175409.1"/>
    <property type="molecule type" value="Genomic_DNA"/>
</dbReference>
<protein>
    <submittedName>
        <fullName evidence="2">Uncharacterized protein</fullName>
    </submittedName>
</protein>
<organism evidence="2 3">
    <name type="scientific">Pleurodeles waltl</name>
    <name type="common">Iberian ribbed newt</name>
    <dbReference type="NCBI Taxonomy" id="8319"/>
    <lineage>
        <taxon>Eukaryota</taxon>
        <taxon>Metazoa</taxon>
        <taxon>Chordata</taxon>
        <taxon>Craniata</taxon>
        <taxon>Vertebrata</taxon>
        <taxon>Euteleostomi</taxon>
        <taxon>Amphibia</taxon>
        <taxon>Batrachia</taxon>
        <taxon>Caudata</taxon>
        <taxon>Salamandroidea</taxon>
        <taxon>Salamandridae</taxon>
        <taxon>Pleurodelinae</taxon>
        <taxon>Pleurodeles</taxon>
    </lineage>
</organism>
<evidence type="ECO:0000313" key="2">
    <source>
        <dbReference type="EMBL" id="KAJ1175409.1"/>
    </source>
</evidence>
<reference evidence="2" key="1">
    <citation type="journal article" date="2022" name="bioRxiv">
        <title>Sequencing and chromosome-scale assembly of the giantPleurodeles waltlgenome.</title>
        <authorList>
            <person name="Brown T."/>
            <person name="Elewa A."/>
            <person name="Iarovenko S."/>
            <person name="Subramanian E."/>
            <person name="Araus A.J."/>
            <person name="Petzold A."/>
            <person name="Susuki M."/>
            <person name="Suzuki K.-i.T."/>
            <person name="Hayashi T."/>
            <person name="Toyoda A."/>
            <person name="Oliveira C."/>
            <person name="Osipova E."/>
            <person name="Leigh N.D."/>
            <person name="Simon A."/>
            <person name="Yun M.H."/>
        </authorList>
    </citation>
    <scope>NUCLEOTIDE SEQUENCE</scope>
    <source>
        <strain evidence="2">20211129_DDA</strain>
        <tissue evidence="2">Liver</tissue>
    </source>
</reference>
<dbReference type="Proteomes" id="UP001066276">
    <property type="component" value="Chromosome 3_2"/>
</dbReference>
<dbReference type="AlphaFoldDB" id="A0AAV7TGG8"/>